<feature type="compositionally biased region" description="Basic and acidic residues" evidence="4">
    <location>
        <begin position="444"/>
        <end position="458"/>
    </location>
</feature>
<evidence type="ECO:0000313" key="5">
    <source>
        <dbReference type="EMBL" id="CAB9512540.1"/>
    </source>
</evidence>
<dbReference type="InterPro" id="IPR005343">
    <property type="entry name" value="Noc2"/>
</dbReference>
<comment type="similarity">
    <text evidence="2">Belongs to the NOC2 family.</text>
</comment>
<keyword evidence="6" id="KW-1185">Reference proteome</keyword>
<evidence type="ECO:0000256" key="4">
    <source>
        <dbReference type="SAM" id="MobiDB-lite"/>
    </source>
</evidence>
<dbReference type="Pfam" id="PF03715">
    <property type="entry name" value="Noc2"/>
    <property type="match status" value="1"/>
</dbReference>
<feature type="compositionally biased region" description="Basic and acidic residues" evidence="4">
    <location>
        <begin position="281"/>
        <end position="293"/>
    </location>
</feature>
<feature type="region of interest" description="Disordered" evidence="4">
    <location>
        <begin position="906"/>
        <end position="955"/>
    </location>
</feature>
<evidence type="ECO:0000256" key="1">
    <source>
        <dbReference type="ARBA" id="ARBA00004123"/>
    </source>
</evidence>
<dbReference type="PANTHER" id="PTHR12687:SF4">
    <property type="entry name" value="NUCLEOLAR COMPLEX PROTEIN 2 HOMOLOG"/>
    <property type="match status" value="1"/>
</dbReference>
<feature type="compositionally biased region" description="Basic and acidic residues" evidence="4">
    <location>
        <begin position="412"/>
        <end position="422"/>
    </location>
</feature>
<feature type="compositionally biased region" description="Acidic residues" evidence="4">
    <location>
        <begin position="109"/>
        <end position="124"/>
    </location>
</feature>
<feature type="region of interest" description="Disordered" evidence="4">
    <location>
        <begin position="1"/>
        <end position="86"/>
    </location>
</feature>
<gene>
    <name evidence="5" type="ORF">SEMRO_541_G163210.1</name>
</gene>
<dbReference type="EMBL" id="CAICTM010000540">
    <property type="protein sequence ID" value="CAB9512540.1"/>
    <property type="molecule type" value="Genomic_DNA"/>
</dbReference>
<reference evidence="5" key="1">
    <citation type="submission" date="2020-06" db="EMBL/GenBank/DDBJ databases">
        <authorList>
            <consortium name="Plant Systems Biology data submission"/>
        </authorList>
    </citation>
    <scope>NUCLEOTIDE SEQUENCE</scope>
    <source>
        <strain evidence="5">D6</strain>
    </source>
</reference>
<protein>
    <submittedName>
        <fullName evidence="5">Nucleolar complex protein 2 homolog</fullName>
    </submittedName>
</protein>
<evidence type="ECO:0000256" key="3">
    <source>
        <dbReference type="ARBA" id="ARBA00023242"/>
    </source>
</evidence>
<dbReference type="PANTHER" id="PTHR12687">
    <property type="entry name" value="NUCLEOLAR COMPLEX 2 AND RAD4-RELATED"/>
    <property type="match status" value="1"/>
</dbReference>
<organism evidence="5 6">
    <name type="scientific">Seminavis robusta</name>
    <dbReference type="NCBI Taxonomy" id="568900"/>
    <lineage>
        <taxon>Eukaryota</taxon>
        <taxon>Sar</taxon>
        <taxon>Stramenopiles</taxon>
        <taxon>Ochrophyta</taxon>
        <taxon>Bacillariophyta</taxon>
        <taxon>Bacillariophyceae</taxon>
        <taxon>Bacillariophycidae</taxon>
        <taxon>Naviculales</taxon>
        <taxon>Naviculaceae</taxon>
        <taxon>Seminavis</taxon>
    </lineage>
</organism>
<evidence type="ECO:0000256" key="2">
    <source>
        <dbReference type="ARBA" id="ARBA00005907"/>
    </source>
</evidence>
<comment type="subcellular location">
    <subcellularLocation>
        <location evidence="1">Nucleus</location>
    </subcellularLocation>
</comment>
<accession>A0A9N8E5N9</accession>
<feature type="region of interest" description="Disordered" evidence="4">
    <location>
        <begin position="100"/>
        <end position="305"/>
    </location>
</feature>
<keyword evidence="3" id="KW-0539">Nucleus</keyword>
<feature type="region of interest" description="Disordered" evidence="4">
    <location>
        <begin position="401"/>
        <end position="468"/>
    </location>
</feature>
<dbReference type="GO" id="GO:0042273">
    <property type="term" value="P:ribosomal large subunit biogenesis"/>
    <property type="evidence" value="ECO:0007669"/>
    <property type="project" value="TreeGrafter"/>
</dbReference>
<sequence length="973" mass="109774">MGKHKQTKRERKFAITGGVKGRLENGGTIVSKGKKKMKKRAEKTSKDLAAIEKKERRAQRNADEYKQQQKAQRDAEDFTGRDNLSGMDVNSFFATLEEELTNNKNQLSDYEDDDVMMSDDDSSEEDPKKEEESDNDEESSEEEEEEKPTKASKKKTELSSKAKSSKKEKEASSSSSSNSDEDSDSSSSSDDSSSDKKPPSNKKKASTSNKKTKKAASDGDDDSDSDDEDIDAAEARMKAEMKKLQSEDPDFHEFLKENEEELLDFGEEQEEDDNDDEDDAEDKKDDKEDDKGGDATSIELTPKMLRDLSRGAFQDHGIKSLKKLLRAYKSACKVATNAADDDQGGDDNNSNNKKKRRRQKNQEKSYRIESSKVFDSLMVTTLGRCHESFYYHLLATEEEKQQASQNKKTAKANKDNNKEASNKGKKGTKQKRTGEEDDGDDEERNPGENEEKEGGKEEDTVDVDETPLDPKVLERSDKWVDVKPLLSVFLRSTLHLISESKEPDLLAIVLKSLDKYIRYMTPFPRIAEALLRTLTGLWSAPMGDASADYQVVRLNAFLRIRQLALTQPFPFIETCLKKTYLAYARRAKFGGDSASVMSNTLPTLTFMGNCLVELYSLDHSSSYQHAFVYIRQLALLLRAYMQKKTKEAAQQVFCWQFIHCLKLWVAVLSTCCKQAREGTNDGKNADHLMRELVYPLTEIIMGVVRLMPAPTRYVPLRFHCVRLCQQLAAASEKFIPTTSLLMPILDLKEISAKPKKVKSRGATTRGVQLPFLLRLPKDDPLRTAEEQEAVMAELFKLLNRELDLYQYSPGFPEFQFNVNQRLKKFIKNTKNSRWRVYARGSVDLCERHMDFAIHARSDLSAAPKDVKTLECIRPQKESSMGDRYAAAVEKENKEWTSLIAPTLAKQQSSGALGRKNDAVEGGGNSDDNDEPKKKKAKRGKKAAQVPPPAVDDKVMDIEDTVEEGVVWSSDDDA</sequence>
<feature type="compositionally biased region" description="Basic and acidic residues" evidence="4">
    <location>
        <begin position="233"/>
        <end position="257"/>
    </location>
</feature>
<dbReference type="AlphaFoldDB" id="A0A9N8E5N9"/>
<dbReference type="OrthoDB" id="10266662at2759"/>
<comment type="caution">
    <text evidence="5">The sequence shown here is derived from an EMBL/GenBank/DDBJ whole genome shotgun (WGS) entry which is preliminary data.</text>
</comment>
<dbReference type="GO" id="GO:0030691">
    <property type="term" value="C:Noc2p-Noc3p complex"/>
    <property type="evidence" value="ECO:0007669"/>
    <property type="project" value="TreeGrafter"/>
</dbReference>
<feature type="compositionally biased region" description="Basic residues" evidence="4">
    <location>
        <begin position="199"/>
        <end position="214"/>
    </location>
</feature>
<name>A0A9N8E5N9_9STRA</name>
<feature type="compositionally biased region" description="Acidic residues" evidence="4">
    <location>
        <begin position="258"/>
        <end position="280"/>
    </location>
</feature>
<feature type="compositionally biased region" description="Basic and acidic residues" evidence="4">
    <location>
        <begin position="42"/>
        <end position="80"/>
    </location>
</feature>
<feature type="compositionally biased region" description="Acidic residues" evidence="4">
    <location>
        <begin position="218"/>
        <end position="232"/>
    </location>
</feature>
<feature type="region of interest" description="Disordered" evidence="4">
    <location>
        <begin position="336"/>
        <end position="367"/>
    </location>
</feature>
<feature type="compositionally biased region" description="Acidic residues" evidence="4">
    <location>
        <begin position="132"/>
        <end position="146"/>
    </location>
</feature>
<proteinExistence type="inferred from homology"/>
<dbReference type="Proteomes" id="UP001153069">
    <property type="component" value="Unassembled WGS sequence"/>
</dbReference>
<feature type="compositionally biased region" description="Basic residues" evidence="4">
    <location>
        <begin position="32"/>
        <end position="41"/>
    </location>
</feature>
<dbReference type="GO" id="GO:0005730">
    <property type="term" value="C:nucleolus"/>
    <property type="evidence" value="ECO:0007669"/>
    <property type="project" value="TreeGrafter"/>
</dbReference>
<feature type="compositionally biased region" description="Basic and acidic residues" evidence="4">
    <location>
        <begin position="154"/>
        <end position="171"/>
    </location>
</feature>
<dbReference type="GO" id="GO:0005654">
    <property type="term" value="C:nucleoplasm"/>
    <property type="evidence" value="ECO:0007669"/>
    <property type="project" value="TreeGrafter"/>
</dbReference>
<evidence type="ECO:0000313" key="6">
    <source>
        <dbReference type="Proteomes" id="UP001153069"/>
    </source>
</evidence>
<dbReference type="GO" id="GO:0030690">
    <property type="term" value="C:Noc1p-Noc2p complex"/>
    <property type="evidence" value="ECO:0007669"/>
    <property type="project" value="TreeGrafter"/>
</dbReference>
<feature type="compositionally biased region" description="Basic residues" evidence="4">
    <location>
        <begin position="1"/>
        <end position="11"/>
    </location>
</feature>